<dbReference type="EMBL" id="JBHRSB010000011">
    <property type="protein sequence ID" value="MFC3003332.1"/>
    <property type="molecule type" value="Genomic_DNA"/>
</dbReference>
<reference evidence="3" key="1">
    <citation type="journal article" date="2019" name="Int. J. Syst. Evol. Microbiol.">
        <title>The Global Catalogue of Microorganisms (GCM) 10K type strain sequencing project: providing services to taxonomists for standard genome sequencing and annotation.</title>
        <authorList>
            <consortium name="The Broad Institute Genomics Platform"/>
            <consortium name="The Broad Institute Genome Sequencing Center for Infectious Disease"/>
            <person name="Wu L."/>
            <person name="Ma J."/>
        </authorList>
    </citation>
    <scope>NUCLEOTIDE SEQUENCE [LARGE SCALE GENOMIC DNA]</scope>
    <source>
        <strain evidence="3">CGMCC 1.16855</strain>
    </source>
</reference>
<evidence type="ECO:0000259" key="1">
    <source>
        <dbReference type="PROSITE" id="PS50943"/>
    </source>
</evidence>
<proteinExistence type="predicted"/>
<dbReference type="CDD" id="cd00093">
    <property type="entry name" value="HTH_XRE"/>
    <property type="match status" value="1"/>
</dbReference>
<dbReference type="InterPro" id="IPR001387">
    <property type="entry name" value="Cro/C1-type_HTH"/>
</dbReference>
<dbReference type="Pfam" id="PF13560">
    <property type="entry name" value="HTH_31"/>
    <property type="match status" value="1"/>
</dbReference>
<dbReference type="SUPFAM" id="SSF47413">
    <property type="entry name" value="lambda repressor-like DNA-binding domains"/>
    <property type="match status" value="1"/>
</dbReference>
<dbReference type="PROSITE" id="PS50943">
    <property type="entry name" value="HTH_CROC1"/>
    <property type="match status" value="1"/>
</dbReference>
<accession>A0ABV7C0B5</accession>
<dbReference type="SMART" id="SM00530">
    <property type="entry name" value="HTH_XRE"/>
    <property type="match status" value="1"/>
</dbReference>
<evidence type="ECO:0000313" key="3">
    <source>
        <dbReference type="Proteomes" id="UP001595420"/>
    </source>
</evidence>
<keyword evidence="3" id="KW-1185">Reference proteome</keyword>
<name>A0ABV7C0B5_9PROT</name>
<sequence length="77" mass="7947">MITGTQLRMARAALKMGVRDVAAAAKVSPATVTRIEADQPANASTLAAIRTALEAAGVEFIAENGGGAGVRLRKRQQ</sequence>
<dbReference type="Gene3D" id="1.10.260.40">
    <property type="entry name" value="lambda repressor-like DNA-binding domains"/>
    <property type="match status" value="1"/>
</dbReference>
<evidence type="ECO:0000313" key="2">
    <source>
        <dbReference type="EMBL" id="MFC3003332.1"/>
    </source>
</evidence>
<dbReference type="RefSeq" id="WP_281419623.1">
    <property type="nucleotide sequence ID" value="NZ_JAFNJS010000011.1"/>
</dbReference>
<gene>
    <name evidence="2" type="ORF">ACFOD3_25780</name>
</gene>
<organism evidence="2 3">
    <name type="scientific">Falsiroseomonas tokyonensis</name>
    <dbReference type="NCBI Taxonomy" id="430521"/>
    <lineage>
        <taxon>Bacteria</taxon>
        <taxon>Pseudomonadati</taxon>
        <taxon>Pseudomonadota</taxon>
        <taxon>Alphaproteobacteria</taxon>
        <taxon>Acetobacterales</taxon>
        <taxon>Roseomonadaceae</taxon>
        <taxon>Falsiroseomonas</taxon>
    </lineage>
</organism>
<feature type="domain" description="HTH cro/C1-type" evidence="1">
    <location>
        <begin position="7"/>
        <end position="60"/>
    </location>
</feature>
<dbReference type="InterPro" id="IPR010982">
    <property type="entry name" value="Lambda_DNA-bd_dom_sf"/>
</dbReference>
<comment type="caution">
    <text evidence="2">The sequence shown here is derived from an EMBL/GenBank/DDBJ whole genome shotgun (WGS) entry which is preliminary data.</text>
</comment>
<protein>
    <submittedName>
        <fullName evidence="2">Helix-turn-helix domain-containing protein</fullName>
    </submittedName>
</protein>
<dbReference type="Proteomes" id="UP001595420">
    <property type="component" value="Unassembled WGS sequence"/>
</dbReference>